<organism evidence="2 3">
    <name type="scientific">Enterococcus phoeniculicola ATCC BAA-412</name>
    <dbReference type="NCBI Taxonomy" id="1158610"/>
    <lineage>
        <taxon>Bacteria</taxon>
        <taxon>Bacillati</taxon>
        <taxon>Bacillota</taxon>
        <taxon>Bacilli</taxon>
        <taxon>Lactobacillales</taxon>
        <taxon>Enterococcaceae</taxon>
        <taxon>Enterococcus</taxon>
    </lineage>
</organism>
<keyword evidence="1" id="KW-0812">Transmembrane</keyword>
<dbReference type="PATRIC" id="fig|1158610.3.peg.3134"/>
<dbReference type="STRING" id="154621.RV11_GL000958"/>
<sequence length="390" mass="45883">MRLLLFYFKEILKSPILYFVLLISVLVVFVQGNWLVKEIPNNQDKYEQKVGFQNYEQFQKTDKQVFIQERTGTQKIPVYRDHMTYKNRINMTILLSKEKLEESEIELFFNRLSEKKQISDLKFLDTSELSQMGKNDFQAYRQSLYLPFGLGYTFFTQTYSTKNFNYSVNLPYQEISEMVLKEKEKISAPIARYLVRVVTIFLSIGVAILTAWFIYRDLGSNRVRAFRMANSRIFLQLMSRLVSLIFPIFLFGFLSTFLLFLLLLKQIGIDFYIYDYLIYYGLSVGVSVIVASIVAAILTSTSKNLIFGVLASFIYVAANATTSNMSEVPPFGLKWYKFIPGVTDMLWNHDVFYPYLQHQIFYLVFSMLLLLILLFIWKREIYFGKVMINR</sequence>
<feature type="transmembrane region" description="Helical" evidence="1">
    <location>
        <begin position="276"/>
        <end position="298"/>
    </location>
</feature>
<dbReference type="RefSeq" id="WP_010769780.1">
    <property type="nucleotide sequence ID" value="NZ_ASWE01000001.1"/>
</dbReference>
<comment type="caution">
    <text evidence="2">The sequence shown here is derived from an EMBL/GenBank/DDBJ whole genome shotgun (WGS) entry which is preliminary data.</text>
</comment>
<evidence type="ECO:0000313" key="2">
    <source>
        <dbReference type="EMBL" id="EOL41583.1"/>
    </source>
</evidence>
<accession>R3TKK2</accession>
<feature type="transmembrane region" description="Helical" evidence="1">
    <location>
        <begin position="193"/>
        <end position="215"/>
    </location>
</feature>
<dbReference type="HOGENOM" id="CLU_707396_0_0_9"/>
<feature type="transmembrane region" description="Helical" evidence="1">
    <location>
        <begin position="360"/>
        <end position="377"/>
    </location>
</feature>
<feature type="transmembrane region" description="Helical" evidence="1">
    <location>
        <begin position="244"/>
        <end position="264"/>
    </location>
</feature>
<gene>
    <name evidence="2" type="ORF">UC3_03146</name>
</gene>
<dbReference type="EMBL" id="AJAT01000018">
    <property type="protein sequence ID" value="EOL41583.1"/>
    <property type="molecule type" value="Genomic_DNA"/>
</dbReference>
<evidence type="ECO:0000313" key="3">
    <source>
        <dbReference type="Proteomes" id="UP000013785"/>
    </source>
</evidence>
<keyword evidence="3" id="KW-1185">Reference proteome</keyword>
<evidence type="ECO:0000256" key="1">
    <source>
        <dbReference type="SAM" id="Phobius"/>
    </source>
</evidence>
<dbReference type="Proteomes" id="UP000013785">
    <property type="component" value="Unassembled WGS sequence"/>
</dbReference>
<feature type="transmembrane region" description="Helical" evidence="1">
    <location>
        <begin position="16"/>
        <end position="36"/>
    </location>
</feature>
<protein>
    <submittedName>
        <fullName evidence="2">Uncharacterized protein</fullName>
    </submittedName>
</protein>
<keyword evidence="1" id="KW-0472">Membrane</keyword>
<proteinExistence type="predicted"/>
<keyword evidence="1" id="KW-1133">Transmembrane helix</keyword>
<dbReference type="AlphaFoldDB" id="R3TKK2"/>
<reference evidence="2 3" key="1">
    <citation type="submission" date="2013-02" db="EMBL/GenBank/DDBJ databases">
        <title>The Genome Sequence of Enterococcus phoeniculicola BAA-412.</title>
        <authorList>
            <consortium name="The Broad Institute Genome Sequencing Platform"/>
            <consortium name="The Broad Institute Genome Sequencing Center for Infectious Disease"/>
            <person name="Earl A.M."/>
            <person name="Gilmore M.S."/>
            <person name="Lebreton F."/>
            <person name="Walker B."/>
            <person name="Young S.K."/>
            <person name="Zeng Q."/>
            <person name="Gargeya S."/>
            <person name="Fitzgerald M."/>
            <person name="Haas B."/>
            <person name="Abouelleil A."/>
            <person name="Alvarado L."/>
            <person name="Arachchi H.M."/>
            <person name="Berlin A.M."/>
            <person name="Chapman S.B."/>
            <person name="Dewar J."/>
            <person name="Goldberg J."/>
            <person name="Griggs A."/>
            <person name="Gujja S."/>
            <person name="Hansen M."/>
            <person name="Howarth C."/>
            <person name="Imamovic A."/>
            <person name="Larimer J."/>
            <person name="McCowan C."/>
            <person name="Murphy C."/>
            <person name="Neiman D."/>
            <person name="Pearson M."/>
            <person name="Priest M."/>
            <person name="Roberts A."/>
            <person name="Saif S."/>
            <person name="Shea T."/>
            <person name="Sisk P."/>
            <person name="Sykes S."/>
            <person name="Wortman J."/>
            <person name="Nusbaum C."/>
            <person name="Birren B."/>
        </authorList>
    </citation>
    <scope>NUCLEOTIDE SEQUENCE [LARGE SCALE GENOMIC DNA]</scope>
    <source>
        <strain evidence="2 3">ATCC BAA-412</strain>
    </source>
</reference>
<name>R3TKK2_9ENTE</name>